<feature type="domain" description="SCAN box" evidence="2">
    <location>
        <begin position="32"/>
        <end position="79"/>
    </location>
</feature>
<proteinExistence type="predicted"/>
<keyword evidence="1" id="KW-0539">Nucleus</keyword>
<dbReference type="InterPro" id="IPR050916">
    <property type="entry name" value="SCAN-C2H2_zinc_finger"/>
</dbReference>
<dbReference type="PANTHER" id="PTHR45935">
    <property type="entry name" value="PROTEIN ZBED8-RELATED"/>
    <property type="match status" value="1"/>
</dbReference>
<accession>A0A8C8SNM8</accession>
<protein>
    <recommendedName>
        <fullName evidence="2">SCAN box domain-containing protein</fullName>
    </recommendedName>
</protein>
<dbReference type="InterPro" id="IPR038269">
    <property type="entry name" value="SCAN_sf"/>
</dbReference>
<evidence type="ECO:0000256" key="1">
    <source>
        <dbReference type="ARBA" id="ARBA00023242"/>
    </source>
</evidence>
<dbReference type="InterPro" id="IPR003309">
    <property type="entry name" value="SCAN_dom"/>
</dbReference>
<name>A0A8C8SNM8_9SAUR</name>
<dbReference type="SUPFAM" id="SSF47353">
    <property type="entry name" value="Retrovirus capsid dimerization domain-like"/>
    <property type="match status" value="1"/>
</dbReference>
<dbReference type="SMART" id="SM00431">
    <property type="entry name" value="SCAN"/>
    <property type="match status" value="1"/>
</dbReference>
<reference evidence="3" key="2">
    <citation type="submission" date="2025-09" db="UniProtKB">
        <authorList>
            <consortium name="Ensembl"/>
        </authorList>
    </citation>
    <scope>IDENTIFICATION</scope>
</reference>
<evidence type="ECO:0000313" key="3">
    <source>
        <dbReference type="Ensembl" id="ENSPCEP00000023367.1"/>
    </source>
</evidence>
<evidence type="ECO:0000313" key="4">
    <source>
        <dbReference type="Proteomes" id="UP000694393"/>
    </source>
</evidence>
<reference evidence="3" key="1">
    <citation type="submission" date="2025-08" db="UniProtKB">
        <authorList>
            <consortium name="Ensembl"/>
        </authorList>
    </citation>
    <scope>IDENTIFICATION</scope>
</reference>
<organism evidence="3 4">
    <name type="scientific">Pelusios castaneus</name>
    <name type="common">West African mud turtle</name>
    <dbReference type="NCBI Taxonomy" id="367368"/>
    <lineage>
        <taxon>Eukaryota</taxon>
        <taxon>Metazoa</taxon>
        <taxon>Chordata</taxon>
        <taxon>Craniata</taxon>
        <taxon>Vertebrata</taxon>
        <taxon>Euteleostomi</taxon>
        <taxon>Archelosauria</taxon>
        <taxon>Testudinata</taxon>
        <taxon>Testudines</taxon>
        <taxon>Pleurodira</taxon>
        <taxon>Pelomedusidae</taxon>
        <taxon>Pelusios</taxon>
    </lineage>
</organism>
<keyword evidence="4" id="KW-1185">Reference proteome</keyword>
<sequence length="139" mass="15091">SRGPTTGGTQAERAAADSPIDWFACPSCHRGGERPAWSQLKEACRRWLQLEGHSKEELLDTIVLEQFLHVLPSQGRRWVMSSPRRRVCAGPSGPPVYPWGLEDLPLAPGSPLCGAGYSNHSRRTDAATTLPGHPRSGLA</sequence>
<dbReference type="Gene3D" id="1.10.4020.10">
    <property type="entry name" value="DNA breaking-rejoining enzymes"/>
    <property type="match status" value="1"/>
</dbReference>
<dbReference type="Pfam" id="PF02023">
    <property type="entry name" value="SCAN"/>
    <property type="match status" value="1"/>
</dbReference>
<dbReference type="PANTHER" id="PTHR45935:SF15">
    <property type="entry name" value="SCAN BOX DOMAIN-CONTAINING PROTEIN"/>
    <property type="match status" value="1"/>
</dbReference>
<dbReference type="PROSITE" id="PS50804">
    <property type="entry name" value="SCAN_BOX"/>
    <property type="match status" value="1"/>
</dbReference>
<dbReference type="AlphaFoldDB" id="A0A8C8SNM8"/>
<dbReference type="Ensembl" id="ENSPCET00000024145.1">
    <property type="protein sequence ID" value="ENSPCEP00000023367.1"/>
    <property type="gene ID" value="ENSPCEG00000017727.1"/>
</dbReference>
<evidence type="ECO:0000259" key="2">
    <source>
        <dbReference type="PROSITE" id="PS50804"/>
    </source>
</evidence>
<dbReference type="Proteomes" id="UP000694393">
    <property type="component" value="Unplaced"/>
</dbReference>